<dbReference type="AlphaFoldDB" id="A0A645I5S8"/>
<dbReference type="EMBL" id="VSSQ01106759">
    <property type="protein sequence ID" value="MPN46246.1"/>
    <property type="molecule type" value="Genomic_DNA"/>
</dbReference>
<name>A0A645I5S8_9ZZZZ</name>
<protein>
    <submittedName>
        <fullName evidence="1">Uncharacterized protein</fullName>
    </submittedName>
</protein>
<gene>
    <name evidence="1" type="ORF">SDC9_193829</name>
</gene>
<evidence type="ECO:0000313" key="1">
    <source>
        <dbReference type="EMBL" id="MPN46246.1"/>
    </source>
</evidence>
<organism evidence="1">
    <name type="scientific">bioreactor metagenome</name>
    <dbReference type="NCBI Taxonomy" id="1076179"/>
    <lineage>
        <taxon>unclassified sequences</taxon>
        <taxon>metagenomes</taxon>
        <taxon>ecological metagenomes</taxon>
    </lineage>
</organism>
<accession>A0A645I5S8</accession>
<reference evidence="1" key="1">
    <citation type="submission" date="2019-08" db="EMBL/GenBank/DDBJ databases">
        <authorList>
            <person name="Kucharzyk K."/>
            <person name="Murdoch R.W."/>
            <person name="Higgins S."/>
            <person name="Loffler F."/>
        </authorList>
    </citation>
    <scope>NUCLEOTIDE SEQUENCE</scope>
</reference>
<proteinExistence type="predicted"/>
<comment type="caution">
    <text evidence="1">The sequence shown here is derived from an EMBL/GenBank/DDBJ whole genome shotgun (WGS) entry which is preliminary data.</text>
</comment>
<sequence length="113" mass="12622">MDFHVEANGAGGVGFIALDAALFILQGLLDIFIDGCMEVSACIDGKLFSVGAKVFVQRQVCFFRCKVVQGYIDWPRQIDREESQVTVDGPEFVPYLFPVMDVTTEHHRSDCLM</sequence>